<proteinExistence type="predicted"/>
<evidence type="ECO:0000313" key="3">
    <source>
        <dbReference type="Proteomes" id="UP000241690"/>
    </source>
</evidence>
<dbReference type="RefSeq" id="XP_024771273.1">
    <property type="nucleotide sequence ID" value="XM_024919535.1"/>
</dbReference>
<keyword evidence="1" id="KW-1133">Transmembrane helix</keyword>
<protein>
    <submittedName>
        <fullName evidence="2">Uncharacterized protein</fullName>
    </submittedName>
</protein>
<dbReference type="GeneID" id="36628104"/>
<feature type="transmembrane region" description="Helical" evidence="1">
    <location>
        <begin position="33"/>
        <end position="53"/>
    </location>
</feature>
<dbReference type="AlphaFoldDB" id="A0A2T4A3G6"/>
<sequence length="83" mass="9308">MSCRCPTLLQDNDVVIVKRRCKMTNALASISPYYLIFFLPFSFFATLPVRALVYHIRADDCNAKPGAALCYLTYLTLPASSLL</sequence>
<organism evidence="2 3">
    <name type="scientific">Trichoderma harzianum CBS 226.95</name>
    <dbReference type="NCBI Taxonomy" id="983964"/>
    <lineage>
        <taxon>Eukaryota</taxon>
        <taxon>Fungi</taxon>
        <taxon>Dikarya</taxon>
        <taxon>Ascomycota</taxon>
        <taxon>Pezizomycotina</taxon>
        <taxon>Sordariomycetes</taxon>
        <taxon>Hypocreomycetidae</taxon>
        <taxon>Hypocreales</taxon>
        <taxon>Hypocreaceae</taxon>
        <taxon>Trichoderma</taxon>
    </lineage>
</organism>
<gene>
    <name evidence="2" type="ORF">M431DRAFT_510754</name>
</gene>
<name>A0A2T4A3G6_TRIHA</name>
<evidence type="ECO:0000256" key="1">
    <source>
        <dbReference type="SAM" id="Phobius"/>
    </source>
</evidence>
<keyword evidence="3" id="KW-1185">Reference proteome</keyword>
<reference evidence="2 3" key="1">
    <citation type="submission" date="2016-07" db="EMBL/GenBank/DDBJ databases">
        <title>Multiple horizontal gene transfer events from other fungi enriched the ability of initially mycotrophic Trichoderma (Ascomycota) to feed on dead plant biomass.</title>
        <authorList>
            <consortium name="DOE Joint Genome Institute"/>
            <person name="Aerts A."/>
            <person name="Atanasova L."/>
            <person name="Chenthamara K."/>
            <person name="Zhang J."/>
            <person name="Grujic M."/>
            <person name="Henrissat B."/>
            <person name="Kuo A."/>
            <person name="Salamov A."/>
            <person name="Lipzen A."/>
            <person name="Labutti K."/>
            <person name="Barry K."/>
            <person name="Miao Y."/>
            <person name="Rahimi M.J."/>
            <person name="Shen Q."/>
            <person name="Grigoriev I.V."/>
            <person name="Kubicek C.P."/>
            <person name="Druzhinina I.S."/>
        </authorList>
    </citation>
    <scope>NUCLEOTIDE SEQUENCE [LARGE SCALE GENOMIC DNA]</scope>
    <source>
        <strain evidence="2 3">CBS 226.95</strain>
    </source>
</reference>
<keyword evidence="1" id="KW-0472">Membrane</keyword>
<keyword evidence="1" id="KW-0812">Transmembrane</keyword>
<dbReference type="Proteomes" id="UP000241690">
    <property type="component" value="Unassembled WGS sequence"/>
</dbReference>
<evidence type="ECO:0000313" key="2">
    <source>
        <dbReference type="EMBL" id="PTB51596.1"/>
    </source>
</evidence>
<accession>A0A2T4A3G6</accession>
<dbReference type="EMBL" id="KZ679685">
    <property type="protein sequence ID" value="PTB51596.1"/>
    <property type="molecule type" value="Genomic_DNA"/>
</dbReference>